<dbReference type="Pfam" id="PF16289">
    <property type="entry name" value="PIN_12"/>
    <property type="match status" value="1"/>
</dbReference>
<evidence type="ECO:0000313" key="3">
    <source>
        <dbReference type="Proteomes" id="UP000186309"/>
    </source>
</evidence>
<reference evidence="3" key="1">
    <citation type="submission" date="2016-12" db="EMBL/GenBank/DDBJ databases">
        <title>Comparative genomics of four Isosphaeraceae planctomycetes: a common pool of plasmids and glycoside hydrolase genes.</title>
        <authorList>
            <person name="Ivanova A."/>
        </authorList>
    </citation>
    <scope>NUCLEOTIDE SEQUENCE [LARGE SCALE GENOMIC DNA]</scope>
    <source>
        <strain evidence="3">PX4</strain>
    </source>
</reference>
<protein>
    <recommendedName>
        <fullName evidence="1">DUF4935 domain-containing protein</fullName>
    </recommendedName>
</protein>
<dbReference type="RefSeq" id="WP_076348467.1">
    <property type="nucleotide sequence ID" value="NZ_CP019082.1"/>
</dbReference>
<dbReference type="InterPro" id="IPR032557">
    <property type="entry name" value="DUF4935"/>
</dbReference>
<evidence type="ECO:0000313" key="2">
    <source>
        <dbReference type="EMBL" id="APW62395.1"/>
    </source>
</evidence>
<name>A0A1U7CTY3_9BACT</name>
<sequence length="323" mass="37542">MHLFLDSNIWLSFYHYSSDELEELRKLGVLIERKQVTLHVPDQVRFEFRRNREVKFADAISKFKKEGLDKGFPQIFHAYEEDYRVLRDAIDAYEQAKGRILQKLERDYRRWKLKADGIISDLFAKAENVAVSEVALAAARMRVIRGNPPGKDNSHGDAINWECLLEVVPSKEDLYMIAEDKDFREKGSDTAFSPFLAYEWKHAKESEVRYYRRLSTFFKERYPHIQLATELEKELLIDELSKSGTFKTTRRVLNSLSKYSDFTSSQINEIAEVATRNEQVYWIGKDADIKLLMGKLIGGALDCLDAETKGKYDEYFSTSLKAG</sequence>
<organism evidence="2 3">
    <name type="scientific">Paludisphaera borealis</name>
    <dbReference type="NCBI Taxonomy" id="1387353"/>
    <lineage>
        <taxon>Bacteria</taxon>
        <taxon>Pseudomonadati</taxon>
        <taxon>Planctomycetota</taxon>
        <taxon>Planctomycetia</taxon>
        <taxon>Isosphaerales</taxon>
        <taxon>Isosphaeraceae</taxon>
        <taxon>Paludisphaera</taxon>
    </lineage>
</organism>
<keyword evidence="3" id="KW-1185">Reference proteome</keyword>
<gene>
    <name evidence="2" type="ORF">BSF38_03934</name>
</gene>
<dbReference type="KEGG" id="pbor:BSF38_03934"/>
<accession>A0A1U7CTY3</accession>
<dbReference type="EMBL" id="CP019082">
    <property type="protein sequence ID" value="APW62395.1"/>
    <property type="molecule type" value="Genomic_DNA"/>
</dbReference>
<dbReference type="STRING" id="1387353.BSF38_03934"/>
<dbReference type="Proteomes" id="UP000186309">
    <property type="component" value="Chromosome"/>
</dbReference>
<proteinExistence type="predicted"/>
<dbReference type="OrthoDB" id="569642at2"/>
<evidence type="ECO:0000259" key="1">
    <source>
        <dbReference type="Pfam" id="PF16289"/>
    </source>
</evidence>
<feature type="domain" description="DUF4935" evidence="1">
    <location>
        <begin position="3"/>
        <end position="183"/>
    </location>
</feature>
<dbReference type="AlphaFoldDB" id="A0A1U7CTY3"/>